<dbReference type="PANTHER" id="PTHR43479:SF11">
    <property type="entry name" value="ACREF_ENVCD OPERON REPRESSOR-RELATED"/>
    <property type="match status" value="1"/>
</dbReference>
<evidence type="ECO:0000313" key="3">
    <source>
        <dbReference type="EMBL" id="VAY89099.1"/>
    </source>
</evidence>
<dbReference type="InterPro" id="IPR054580">
    <property type="entry name" value="SlmA-like_C"/>
</dbReference>
<keyword evidence="1" id="KW-0238">DNA-binding</keyword>
<protein>
    <submittedName>
        <fullName evidence="3">Nucleoid occlusion factor SlmA</fullName>
    </submittedName>
</protein>
<dbReference type="PANTHER" id="PTHR43479">
    <property type="entry name" value="ACREF/ENVCD OPERON REPRESSOR-RELATED"/>
    <property type="match status" value="1"/>
</dbReference>
<dbReference type="Pfam" id="PF00440">
    <property type="entry name" value="TetR_N"/>
    <property type="match status" value="1"/>
</dbReference>
<dbReference type="Gene3D" id="1.10.357.10">
    <property type="entry name" value="Tetracycline Repressor, domain 2"/>
    <property type="match status" value="1"/>
</dbReference>
<dbReference type="Pfam" id="PF22276">
    <property type="entry name" value="SlmA-like_C"/>
    <property type="match status" value="1"/>
</dbReference>
<dbReference type="SUPFAM" id="SSF46689">
    <property type="entry name" value="Homeodomain-like"/>
    <property type="match status" value="1"/>
</dbReference>
<dbReference type="EMBL" id="UOYP01000475">
    <property type="protein sequence ID" value="VAY89099.1"/>
    <property type="molecule type" value="Genomic_DNA"/>
</dbReference>
<name>A0A3P3ZQZ5_9ZZZZ</name>
<proteinExistence type="predicted"/>
<dbReference type="PROSITE" id="PS50977">
    <property type="entry name" value="HTH_TETR_2"/>
    <property type="match status" value="1"/>
</dbReference>
<dbReference type="GO" id="GO:0003677">
    <property type="term" value="F:DNA binding"/>
    <property type="evidence" value="ECO:0007669"/>
    <property type="project" value="UniProtKB-KW"/>
</dbReference>
<dbReference type="SUPFAM" id="SSF48498">
    <property type="entry name" value="Tetracyclin repressor-like, C-terminal domain"/>
    <property type="match status" value="1"/>
</dbReference>
<feature type="domain" description="HTH tetR-type" evidence="2">
    <location>
        <begin position="42"/>
        <end position="102"/>
    </location>
</feature>
<accession>A0A3P3ZQZ5</accession>
<dbReference type="InterPro" id="IPR036271">
    <property type="entry name" value="Tet_transcr_reg_TetR-rel_C_sf"/>
</dbReference>
<reference evidence="3" key="1">
    <citation type="submission" date="2018-10" db="EMBL/GenBank/DDBJ databases">
        <authorList>
            <person name="Plewniak F."/>
        </authorList>
    </citation>
    <scope>NUCLEOTIDE SEQUENCE</scope>
</reference>
<evidence type="ECO:0000259" key="2">
    <source>
        <dbReference type="PROSITE" id="PS50977"/>
    </source>
</evidence>
<dbReference type="NCBIfam" id="NF007015">
    <property type="entry name" value="PRK09480.1"/>
    <property type="match status" value="1"/>
</dbReference>
<dbReference type="InterPro" id="IPR009057">
    <property type="entry name" value="Homeodomain-like_sf"/>
</dbReference>
<sequence length="231" mass="26317">MKLCDSSQVRYNTGIHSTTFLPIQRTMSTPEPPVSRSRANTGERRQEILHTLASLLERPQSEKITTALLASHLKVSEAALYRHFASKAKMYEGLIEFIEQTLFTRINRIAVELPSGLAQVEATLTLLLAFSEKNPGMTRVLTGEVLHHENERLLVRIAQLCERLEASLRQSLRLAVTHGEISSDRAITVQANLLMNIVIGRWHQFSSSQFQRRPLEHWELSWTLLKSLVRI</sequence>
<dbReference type="InterPro" id="IPR001647">
    <property type="entry name" value="HTH_TetR"/>
</dbReference>
<dbReference type="InterPro" id="IPR050624">
    <property type="entry name" value="HTH-type_Tx_Regulator"/>
</dbReference>
<gene>
    <name evidence="3" type="primary">slmA</name>
    <name evidence="3" type="ORF">CARN8_5260006</name>
</gene>
<dbReference type="AlphaFoldDB" id="A0A3P3ZQZ5"/>
<evidence type="ECO:0000256" key="1">
    <source>
        <dbReference type="ARBA" id="ARBA00023125"/>
    </source>
</evidence>
<organism evidence="3">
    <name type="scientific">mine drainage metagenome</name>
    <dbReference type="NCBI Taxonomy" id="410659"/>
    <lineage>
        <taxon>unclassified sequences</taxon>
        <taxon>metagenomes</taxon>
        <taxon>ecological metagenomes</taxon>
    </lineage>
</organism>